<dbReference type="PANTHER" id="PTHR21020">
    <property type="entry name" value="ZINC FINGER PROTEIN 800"/>
    <property type="match status" value="1"/>
</dbReference>
<feature type="domain" description="C2H2-type" evidence="3">
    <location>
        <begin position="269"/>
        <end position="297"/>
    </location>
</feature>
<feature type="non-terminal residue" evidence="4">
    <location>
        <position position="1123"/>
    </location>
</feature>
<dbReference type="SMART" id="SM00355">
    <property type="entry name" value="ZnF_C2H2"/>
    <property type="match status" value="5"/>
</dbReference>
<feature type="region of interest" description="Disordered" evidence="2">
    <location>
        <begin position="1073"/>
        <end position="1123"/>
    </location>
</feature>
<feature type="compositionally biased region" description="Basic and acidic residues" evidence="2">
    <location>
        <begin position="1112"/>
        <end position="1123"/>
    </location>
</feature>
<dbReference type="InterPro" id="IPR013087">
    <property type="entry name" value="Znf_C2H2_type"/>
</dbReference>
<dbReference type="Gene3D" id="3.30.160.60">
    <property type="entry name" value="Classic Zinc Finger"/>
    <property type="match status" value="2"/>
</dbReference>
<feature type="compositionally biased region" description="Basic and acidic residues" evidence="2">
    <location>
        <begin position="883"/>
        <end position="910"/>
    </location>
</feature>
<dbReference type="PROSITE" id="PS50157">
    <property type="entry name" value="ZINC_FINGER_C2H2_2"/>
    <property type="match status" value="2"/>
</dbReference>
<feature type="domain" description="C2H2-type" evidence="3">
    <location>
        <begin position="87"/>
        <end position="114"/>
    </location>
</feature>
<organism evidence="4 5">
    <name type="scientific">Brenthis ino</name>
    <name type="common">lesser marbled fritillary</name>
    <dbReference type="NCBI Taxonomy" id="405034"/>
    <lineage>
        <taxon>Eukaryota</taxon>
        <taxon>Metazoa</taxon>
        <taxon>Ecdysozoa</taxon>
        <taxon>Arthropoda</taxon>
        <taxon>Hexapoda</taxon>
        <taxon>Insecta</taxon>
        <taxon>Pterygota</taxon>
        <taxon>Neoptera</taxon>
        <taxon>Endopterygota</taxon>
        <taxon>Lepidoptera</taxon>
        <taxon>Glossata</taxon>
        <taxon>Ditrysia</taxon>
        <taxon>Papilionoidea</taxon>
        <taxon>Nymphalidae</taxon>
        <taxon>Heliconiinae</taxon>
        <taxon>Argynnini</taxon>
        <taxon>Brenthis</taxon>
    </lineage>
</organism>
<keyword evidence="1" id="KW-0862">Zinc</keyword>
<dbReference type="AlphaFoldDB" id="A0A8J9URY9"/>
<dbReference type="SUPFAM" id="SSF57667">
    <property type="entry name" value="beta-beta-alpha zinc fingers"/>
    <property type="match status" value="1"/>
</dbReference>
<keyword evidence="5" id="KW-1185">Reference proteome</keyword>
<protein>
    <recommendedName>
        <fullName evidence="3">C2H2-type domain-containing protein</fullName>
    </recommendedName>
</protein>
<feature type="region of interest" description="Disordered" evidence="2">
    <location>
        <begin position="721"/>
        <end position="748"/>
    </location>
</feature>
<evidence type="ECO:0000313" key="5">
    <source>
        <dbReference type="Proteomes" id="UP000838878"/>
    </source>
</evidence>
<feature type="compositionally biased region" description="Basic and acidic residues" evidence="2">
    <location>
        <begin position="1088"/>
        <end position="1099"/>
    </location>
</feature>
<dbReference type="InterPro" id="IPR039149">
    <property type="entry name" value="ZNF800"/>
</dbReference>
<proteinExistence type="predicted"/>
<dbReference type="OrthoDB" id="10066279at2759"/>
<dbReference type="EMBL" id="OV170225">
    <property type="protein sequence ID" value="CAH0725301.1"/>
    <property type="molecule type" value="Genomic_DNA"/>
</dbReference>
<keyword evidence="1" id="KW-0863">Zinc-finger</keyword>
<feature type="compositionally biased region" description="Low complexity" evidence="2">
    <location>
        <begin position="637"/>
        <end position="653"/>
    </location>
</feature>
<sequence>MKVKYMLRRFSGVRMAGNKINTKKKEDKSKLNRGTGQAVEENDDIDFSLLRKPILTSITGFAQARKIFDQATEELKSLLTNECDILYECKVCRNIFRSLANFISHKRVYCKESFNSSIHGHFIKETCTIQDLLKIRKLEESYQESLAENNSLKSMDEDENDEQIPMSKDLTEILERIVKSKGVKDKQIQDQQLSFQKIPKSSVAVFQNIDTRNSSTDNMRTQIKELDEILSQEKAVLQSDGTFKVQSNVSTDNVIQISDDDENEDTDGLKCKICDLQFSTLKTLKFHMKYKHVESRLVYPCPDCVDIFSTSWSVYRHLFKVHRKTAAQIRRLRESIQAKAFRMDNPPAFYEKRKTVPKVVPPQKITEEERLDQENQAWLEELDGEGEGRRCVCGRTFERRAALAAHAHTCARRHRRRIGIQIRKDYHKEQANPYLCASGRDTKIVPTVTEEIQPVSKTNDKVTNERSEENTLVEAEMTVIEIAKEQDVEKDIVSEISTIEKPFFFDSMLMNKLPFAQQAEKSNLNAFKQKLLPDIEKDQLMCKKCNTKYKEMNELLNHMAAHYKWLRYACKLCNFKHFNFEKLPEHVKVVHKLKGDTDFYYSTVKAVDGTEALELADSTDETNERQEVSPDSRRPSRCSSDSSRLSDDSSSSSVRIEGSRKRKVNKYRNNAKKKKATYVADDVEINKEEEVKKEKDVMVIENDSSSNSKVFEENSSDFDEVDEKISKRQSIEKTSVASRRPVRKKTKPKNEDFEYDLSNLLKMEAQGYRGSQTAVTKSHYYRRKSPQEIIQNYEIINRDCCGALVTLSWKSAGKSQCHMKTIGVFGAATKESRISNIFARPMVPKVTKTDKISPKKDEKEIKENSPSPVKVTELPNSPSPQKNEPKIEKQEESEQKSSETSELEVPKDVEDTPVNDIKSEIIVNESNKEIDEIKNVESEKRNSLETPKPNINVPLVPIKFRRQSLEVIKNPLIKKNIKDFTKAGMKTKILVIKPINRSTDGTNSRNAPLKFQTIKLKDPTKTTSSEEKKDQVVVVKVPKVECAISKPVPNNSSNVISPAISEAENSVTENKVITDTPPNEVDNVVPEKTNDNSPEHALFDAESNTEVDEATVDSHKTENLEGC</sequence>
<evidence type="ECO:0000256" key="1">
    <source>
        <dbReference type="PROSITE-ProRule" id="PRU00042"/>
    </source>
</evidence>
<name>A0A8J9URY9_9NEOP</name>
<feature type="region of interest" description="Disordered" evidence="2">
    <location>
        <begin position="846"/>
        <end position="917"/>
    </location>
</feature>
<feature type="region of interest" description="Disordered" evidence="2">
    <location>
        <begin position="615"/>
        <end position="669"/>
    </location>
</feature>
<dbReference type="GO" id="GO:0008270">
    <property type="term" value="F:zinc ion binding"/>
    <property type="evidence" value="ECO:0007669"/>
    <property type="project" value="UniProtKB-KW"/>
</dbReference>
<feature type="compositionally biased region" description="Basic and acidic residues" evidence="2">
    <location>
        <begin position="847"/>
        <end position="863"/>
    </location>
</feature>
<reference evidence="4" key="1">
    <citation type="submission" date="2021-12" db="EMBL/GenBank/DDBJ databases">
        <authorList>
            <person name="Martin H S."/>
        </authorList>
    </citation>
    <scope>NUCLEOTIDE SEQUENCE</scope>
</reference>
<feature type="compositionally biased region" description="Basic residues" evidence="2">
    <location>
        <begin position="660"/>
        <end position="669"/>
    </location>
</feature>
<evidence type="ECO:0000313" key="4">
    <source>
        <dbReference type="EMBL" id="CAH0725301.1"/>
    </source>
</evidence>
<gene>
    <name evidence="4" type="ORF">BINO364_LOCUS10898</name>
</gene>
<evidence type="ECO:0000259" key="3">
    <source>
        <dbReference type="PROSITE" id="PS50157"/>
    </source>
</evidence>
<evidence type="ECO:0000256" key="2">
    <source>
        <dbReference type="SAM" id="MobiDB-lite"/>
    </source>
</evidence>
<dbReference type="Proteomes" id="UP000838878">
    <property type="component" value="Chromosome 5"/>
</dbReference>
<feature type="compositionally biased region" description="Basic and acidic residues" evidence="2">
    <location>
        <begin position="622"/>
        <end position="634"/>
    </location>
</feature>
<keyword evidence="1" id="KW-0479">Metal-binding</keyword>
<accession>A0A8J9URY9</accession>
<dbReference type="PROSITE" id="PS00028">
    <property type="entry name" value="ZINC_FINGER_C2H2_1"/>
    <property type="match status" value="3"/>
</dbReference>
<dbReference type="InterPro" id="IPR036236">
    <property type="entry name" value="Znf_C2H2_sf"/>
</dbReference>
<dbReference type="PANTHER" id="PTHR21020:SF0">
    <property type="entry name" value="ZINC FINGER PROTEIN 800"/>
    <property type="match status" value="1"/>
</dbReference>